<accession>A0A0F9JVJ1</accession>
<organism evidence="1">
    <name type="scientific">marine sediment metagenome</name>
    <dbReference type="NCBI Taxonomy" id="412755"/>
    <lineage>
        <taxon>unclassified sequences</taxon>
        <taxon>metagenomes</taxon>
        <taxon>ecological metagenomes</taxon>
    </lineage>
</organism>
<evidence type="ECO:0000313" key="1">
    <source>
        <dbReference type="EMBL" id="KKM73733.1"/>
    </source>
</evidence>
<comment type="caution">
    <text evidence="1">The sequence shown here is derived from an EMBL/GenBank/DDBJ whole genome shotgun (WGS) entry which is preliminary data.</text>
</comment>
<dbReference type="Gene3D" id="3.30.420.240">
    <property type="match status" value="1"/>
</dbReference>
<dbReference type="Pfam" id="PF03237">
    <property type="entry name" value="Terminase_6N"/>
    <property type="match status" value="1"/>
</dbReference>
<protein>
    <submittedName>
        <fullName evidence="1">Uncharacterized protein</fullName>
    </submittedName>
</protein>
<dbReference type="EMBL" id="LAZR01009253">
    <property type="protein sequence ID" value="KKM73733.1"/>
    <property type="molecule type" value="Genomic_DNA"/>
</dbReference>
<gene>
    <name evidence="1" type="ORF">LCGC14_1407430</name>
</gene>
<sequence>MKLDPWQKKFLDTKGDKLLCSGRQVGKSIICGKDCKNYAVKHPNKSVLMMAPTERQSYALFSKTLDEIFSTHPKMIMKGKDRPTKTRIKLTNGTTIWCLPTGLTGLGIRFLTIDRLYGEEASRIPLMVWDAVTPMLLTTGGDTILLSTPFGTQGYFYDALINKNNGFDTYTRFRTDSETVMREREICVTWTQLQRDKALVRLTQEKARMTALAFAQEYMGQPLNDLLQVFPDKLLEKVMVLARRPHIRPYRKYFLGQDVADMGKDTSTWELLDGTEAKSVEHIENITKKRIRCPERVKTTLDLEMSYNFKKIGIDNQGVGSGDFGYLLKENSTKRKIIPLNNASKDLNQDGTKQSKLLKEDMYNNLVAMMEMGEIKLLQDDSIFHSLRSVQHEKSGKKTTYSGNDTHIAEGLIRAAWLVRTKSLNMYIHFQ</sequence>
<dbReference type="InterPro" id="IPR027417">
    <property type="entry name" value="P-loop_NTPase"/>
</dbReference>
<dbReference type="AlphaFoldDB" id="A0A0F9JVJ1"/>
<name>A0A0F9JVJ1_9ZZZZ</name>
<proteinExistence type="predicted"/>
<dbReference type="Gene3D" id="3.40.50.300">
    <property type="entry name" value="P-loop containing nucleotide triphosphate hydrolases"/>
    <property type="match status" value="1"/>
</dbReference>
<reference evidence="1" key="1">
    <citation type="journal article" date="2015" name="Nature">
        <title>Complex archaea that bridge the gap between prokaryotes and eukaryotes.</title>
        <authorList>
            <person name="Spang A."/>
            <person name="Saw J.H."/>
            <person name="Jorgensen S.L."/>
            <person name="Zaremba-Niedzwiedzka K."/>
            <person name="Martijn J."/>
            <person name="Lind A.E."/>
            <person name="van Eijk R."/>
            <person name="Schleper C."/>
            <person name="Guy L."/>
            <person name="Ettema T.J."/>
        </authorList>
    </citation>
    <scope>NUCLEOTIDE SEQUENCE</scope>
</reference>